<protein>
    <recommendedName>
        <fullName evidence="5">Trigger factor</fullName>
        <ecNumber evidence="4">5.2.1.8</ecNumber>
    </recommendedName>
    <alternativeName>
        <fullName evidence="9">PPIase</fullName>
    </alternativeName>
</protein>
<dbReference type="SUPFAM" id="SSF109998">
    <property type="entry name" value="Triger factor/SurA peptide-binding domain-like"/>
    <property type="match status" value="1"/>
</dbReference>
<keyword evidence="13" id="KW-1185">Reference proteome</keyword>
<dbReference type="KEGG" id="fki:FK004_01525"/>
<dbReference type="Proteomes" id="UP000244677">
    <property type="component" value="Chromosome"/>
</dbReference>
<dbReference type="GO" id="GO:0043022">
    <property type="term" value="F:ribosome binding"/>
    <property type="evidence" value="ECO:0007669"/>
    <property type="project" value="TreeGrafter"/>
</dbReference>
<dbReference type="GO" id="GO:0005737">
    <property type="term" value="C:cytoplasm"/>
    <property type="evidence" value="ECO:0007669"/>
    <property type="project" value="UniProtKB-SubCell"/>
</dbReference>
<comment type="subcellular location">
    <subcellularLocation>
        <location evidence="2">Cytoplasm</location>
    </subcellularLocation>
</comment>
<evidence type="ECO:0000256" key="9">
    <source>
        <dbReference type="ARBA" id="ARBA00029986"/>
    </source>
</evidence>
<dbReference type="Pfam" id="PF05697">
    <property type="entry name" value="Trigger_N"/>
    <property type="match status" value="1"/>
</dbReference>
<evidence type="ECO:0000256" key="7">
    <source>
        <dbReference type="ARBA" id="ARBA00023186"/>
    </source>
</evidence>
<evidence type="ECO:0000256" key="5">
    <source>
        <dbReference type="ARBA" id="ARBA00016902"/>
    </source>
</evidence>
<evidence type="ECO:0000259" key="10">
    <source>
        <dbReference type="Pfam" id="PF05697"/>
    </source>
</evidence>
<dbReference type="GO" id="GO:0051083">
    <property type="term" value="P:'de novo' cotranslational protein folding"/>
    <property type="evidence" value="ECO:0007669"/>
    <property type="project" value="TreeGrafter"/>
</dbReference>
<evidence type="ECO:0000256" key="6">
    <source>
        <dbReference type="ARBA" id="ARBA00023110"/>
    </source>
</evidence>
<dbReference type="PIRSF" id="PIRSF003095">
    <property type="entry name" value="Trigger_factor"/>
    <property type="match status" value="1"/>
</dbReference>
<dbReference type="RefSeq" id="WP_108738716.1">
    <property type="nucleotide sequence ID" value="NZ_CP020919.1"/>
</dbReference>
<proteinExistence type="inferred from homology"/>
<evidence type="ECO:0000256" key="4">
    <source>
        <dbReference type="ARBA" id="ARBA00013194"/>
    </source>
</evidence>
<accession>A0A2S1LU03</accession>
<keyword evidence="7" id="KW-0143">Chaperone</keyword>
<evidence type="ECO:0000313" key="12">
    <source>
        <dbReference type="EMBL" id="AWG27229.1"/>
    </source>
</evidence>
<organism evidence="12 13">
    <name type="scientific">Flavobacterium kingsejongi</name>
    <dbReference type="NCBI Taxonomy" id="1678728"/>
    <lineage>
        <taxon>Bacteria</taxon>
        <taxon>Pseudomonadati</taxon>
        <taxon>Bacteroidota</taxon>
        <taxon>Flavobacteriia</taxon>
        <taxon>Flavobacteriales</taxon>
        <taxon>Flavobacteriaceae</taxon>
        <taxon>Flavobacterium</taxon>
    </lineage>
</organism>
<dbReference type="InterPro" id="IPR036611">
    <property type="entry name" value="Trigger_fac_ribosome-bd_sf"/>
</dbReference>
<dbReference type="EC" id="5.2.1.8" evidence="4"/>
<dbReference type="PANTHER" id="PTHR30560:SF3">
    <property type="entry name" value="TRIGGER FACTOR-LIKE PROTEIN TIG, CHLOROPLASTIC"/>
    <property type="match status" value="1"/>
</dbReference>
<evidence type="ECO:0000259" key="11">
    <source>
        <dbReference type="Pfam" id="PF05698"/>
    </source>
</evidence>
<evidence type="ECO:0000256" key="1">
    <source>
        <dbReference type="ARBA" id="ARBA00000971"/>
    </source>
</evidence>
<evidence type="ECO:0000313" key="13">
    <source>
        <dbReference type="Proteomes" id="UP000244677"/>
    </source>
</evidence>
<feature type="domain" description="Trigger factor ribosome-binding bacterial" evidence="10">
    <location>
        <begin position="1"/>
        <end position="145"/>
    </location>
</feature>
<evidence type="ECO:0000256" key="3">
    <source>
        <dbReference type="ARBA" id="ARBA00005464"/>
    </source>
</evidence>
<comment type="similarity">
    <text evidence="3">Belongs to the FKBP-type PPIase family. Tig subfamily.</text>
</comment>
<dbReference type="Gene3D" id="1.10.3120.10">
    <property type="entry name" value="Trigger factor, C-terminal domain"/>
    <property type="match status" value="1"/>
</dbReference>
<dbReference type="Pfam" id="PF05698">
    <property type="entry name" value="Trigger_C"/>
    <property type="match status" value="1"/>
</dbReference>
<dbReference type="GO" id="GO:0015031">
    <property type="term" value="P:protein transport"/>
    <property type="evidence" value="ECO:0007669"/>
    <property type="project" value="InterPro"/>
</dbReference>
<dbReference type="GO" id="GO:0043335">
    <property type="term" value="P:protein unfolding"/>
    <property type="evidence" value="ECO:0007669"/>
    <property type="project" value="TreeGrafter"/>
</dbReference>
<dbReference type="NCBIfam" id="TIGR00115">
    <property type="entry name" value="tig"/>
    <property type="match status" value="1"/>
</dbReference>
<comment type="catalytic activity">
    <reaction evidence="1">
        <text>[protein]-peptidylproline (omega=180) = [protein]-peptidylproline (omega=0)</text>
        <dbReference type="Rhea" id="RHEA:16237"/>
        <dbReference type="Rhea" id="RHEA-COMP:10747"/>
        <dbReference type="Rhea" id="RHEA-COMP:10748"/>
        <dbReference type="ChEBI" id="CHEBI:83833"/>
        <dbReference type="ChEBI" id="CHEBI:83834"/>
        <dbReference type="EC" id="5.2.1.8"/>
    </reaction>
</comment>
<dbReference type="InterPro" id="IPR005215">
    <property type="entry name" value="Trig_fac"/>
</dbReference>
<dbReference type="InterPro" id="IPR027304">
    <property type="entry name" value="Trigger_fact/SurA_dom_sf"/>
</dbReference>
<dbReference type="PANTHER" id="PTHR30560">
    <property type="entry name" value="TRIGGER FACTOR CHAPERONE AND PEPTIDYL-PROLYL CIS/TRANS ISOMERASE"/>
    <property type="match status" value="1"/>
</dbReference>
<dbReference type="SUPFAM" id="SSF102735">
    <property type="entry name" value="Trigger factor ribosome-binding domain"/>
    <property type="match status" value="1"/>
</dbReference>
<keyword evidence="8" id="KW-0413">Isomerase</keyword>
<evidence type="ECO:0000256" key="8">
    <source>
        <dbReference type="ARBA" id="ARBA00023235"/>
    </source>
</evidence>
<dbReference type="Gene3D" id="3.30.70.1050">
    <property type="entry name" value="Trigger factor ribosome-binding domain"/>
    <property type="match status" value="1"/>
</dbReference>
<reference evidence="12 13" key="1">
    <citation type="submission" date="2017-04" db="EMBL/GenBank/DDBJ databases">
        <title>Complete genome sequence of Flavobacterium kingsejong AJ004.</title>
        <authorList>
            <person name="Lee P.C."/>
        </authorList>
    </citation>
    <scope>NUCLEOTIDE SEQUENCE [LARGE SCALE GENOMIC DNA]</scope>
    <source>
        <strain evidence="12 13">AJ004</strain>
    </source>
</reference>
<gene>
    <name evidence="12" type="ORF">FK004_01525</name>
</gene>
<dbReference type="OrthoDB" id="9767721at2"/>
<dbReference type="InterPro" id="IPR008881">
    <property type="entry name" value="Trigger_fac_ribosome-bd_bac"/>
</dbReference>
<dbReference type="GO" id="GO:0044183">
    <property type="term" value="F:protein folding chaperone"/>
    <property type="evidence" value="ECO:0007669"/>
    <property type="project" value="TreeGrafter"/>
</dbReference>
<keyword evidence="6" id="KW-0697">Rotamase</keyword>
<evidence type="ECO:0000256" key="2">
    <source>
        <dbReference type="ARBA" id="ARBA00004496"/>
    </source>
</evidence>
<name>A0A2S1LU03_9FLAO</name>
<dbReference type="GO" id="GO:0003755">
    <property type="term" value="F:peptidyl-prolyl cis-trans isomerase activity"/>
    <property type="evidence" value="ECO:0007669"/>
    <property type="project" value="UniProtKB-KW"/>
</dbReference>
<feature type="domain" description="Trigger factor C-terminal" evidence="11">
    <location>
        <begin position="268"/>
        <end position="316"/>
    </location>
</feature>
<dbReference type="InterPro" id="IPR008880">
    <property type="entry name" value="Trigger_fac_C"/>
</dbReference>
<dbReference type="AlphaFoldDB" id="A0A2S1LU03"/>
<dbReference type="InterPro" id="IPR037041">
    <property type="entry name" value="Trigger_fac_C_sf"/>
</dbReference>
<sequence length="441" mass="50003">MNITKEQIDALNAVVTVNVAKEDYAPQVDKALQAYAKTANIPGFRKGAVPMSLIQKQYGKTVLLEEVNKVLQSSLNRYLAEEKLDILGNPLPKIDENFNWDAENFSFQFELGLAPEFKVDLDAKNKITHYKIVADDTLIDEQVARIQKQFGKLISKDAVEQEDDIRGVFSNEEKGINAEANITLDIFKDKKAAKKFIGKKVGDVVTLKTKGLFDDDHKLMDYLKVSHDDVHGLDVEVDFTIEEINTSEKAELNQELFDKLFGEGNVASLEELKAKIKEDAENQFATQADQKFLNDATEHLLSNTKFDLPSEFLKKWIQTVGEAPLTPEQAEAEYARSENGLRYQLIEGRVMADNNLQITFEDLKAFTSEVIKKQMVQFGQLNPTPEEVEGIVARVLSNQEEVKRLSEQVMSEKMLSLFKEKLKAKTKEVTYQNFIKESYGE</sequence>
<dbReference type="EMBL" id="CP020919">
    <property type="protein sequence ID" value="AWG27229.1"/>
    <property type="molecule type" value="Genomic_DNA"/>
</dbReference>